<evidence type="ECO:0000313" key="1">
    <source>
        <dbReference type="EMBL" id="PFG19880.1"/>
    </source>
</evidence>
<sequence>MTLHGELTNVNRRIDDLARSLPRYRFATITATAPVRVRLDGDSEPLPITPPSLVDHSTLTIGDRVAVRLHSGQLLLEGRVYS</sequence>
<gene>
    <name evidence="1" type="ORF">ATL40_1456</name>
</gene>
<dbReference type="Proteomes" id="UP000224915">
    <property type="component" value="Unassembled WGS sequence"/>
</dbReference>
<organism evidence="1 2">
    <name type="scientific">Serinibacter salmoneus</name>
    <dbReference type="NCBI Taxonomy" id="556530"/>
    <lineage>
        <taxon>Bacteria</taxon>
        <taxon>Bacillati</taxon>
        <taxon>Actinomycetota</taxon>
        <taxon>Actinomycetes</taxon>
        <taxon>Micrococcales</taxon>
        <taxon>Beutenbergiaceae</taxon>
        <taxon>Serinibacter</taxon>
    </lineage>
</organism>
<dbReference type="RefSeq" id="WP_098468940.1">
    <property type="nucleotide sequence ID" value="NZ_PDJD01000001.1"/>
</dbReference>
<proteinExistence type="predicted"/>
<evidence type="ECO:0000313" key="2">
    <source>
        <dbReference type="Proteomes" id="UP000224915"/>
    </source>
</evidence>
<name>A0A2A9D202_9MICO</name>
<keyword evidence="2" id="KW-1185">Reference proteome</keyword>
<protein>
    <submittedName>
        <fullName evidence="1">Uncharacterized protein</fullName>
    </submittedName>
</protein>
<dbReference type="AlphaFoldDB" id="A0A2A9D202"/>
<reference evidence="1 2" key="1">
    <citation type="submission" date="2017-10" db="EMBL/GenBank/DDBJ databases">
        <title>Sequencing the genomes of 1000 actinobacteria strains.</title>
        <authorList>
            <person name="Klenk H.-P."/>
        </authorList>
    </citation>
    <scope>NUCLEOTIDE SEQUENCE [LARGE SCALE GENOMIC DNA]</scope>
    <source>
        <strain evidence="1 2">DSM 21801</strain>
    </source>
</reference>
<dbReference type="OrthoDB" id="5198499at2"/>
<dbReference type="EMBL" id="PDJD01000001">
    <property type="protein sequence ID" value="PFG19880.1"/>
    <property type="molecule type" value="Genomic_DNA"/>
</dbReference>
<comment type="caution">
    <text evidence="1">The sequence shown here is derived from an EMBL/GenBank/DDBJ whole genome shotgun (WGS) entry which is preliminary data.</text>
</comment>
<accession>A0A2A9D202</accession>